<evidence type="ECO:0000313" key="1">
    <source>
        <dbReference type="EMBL" id="EKX41090.1"/>
    </source>
</evidence>
<sequence length="109" mass="12335">MRREGVAAVLLAMAGAMLLLMSTRMRGNEMKTSTRSALEDTEIDKLTMEHIKMCCSTVPWPCCQHESCCDAWEDEGLDEVADKSVPTVLYQIPKRLLKPIRMVNNNVYN</sequence>
<dbReference type="EMBL" id="JH993026">
    <property type="protein sequence ID" value="EKX41090.1"/>
    <property type="molecule type" value="Genomic_DNA"/>
</dbReference>
<reference evidence="3" key="2">
    <citation type="submission" date="2012-11" db="EMBL/GenBank/DDBJ databases">
        <authorList>
            <person name="Kuo A."/>
            <person name="Curtis B.A."/>
            <person name="Tanifuji G."/>
            <person name="Burki F."/>
            <person name="Gruber A."/>
            <person name="Irimia M."/>
            <person name="Maruyama S."/>
            <person name="Arias M.C."/>
            <person name="Ball S.G."/>
            <person name="Gile G.H."/>
            <person name="Hirakawa Y."/>
            <person name="Hopkins J.F."/>
            <person name="Rensing S.A."/>
            <person name="Schmutz J."/>
            <person name="Symeonidi A."/>
            <person name="Elias M."/>
            <person name="Eveleigh R.J."/>
            <person name="Herman E.K."/>
            <person name="Klute M.J."/>
            <person name="Nakayama T."/>
            <person name="Obornik M."/>
            <person name="Reyes-Prieto A."/>
            <person name="Armbrust E.V."/>
            <person name="Aves S.J."/>
            <person name="Beiko R.G."/>
            <person name="Coutinho P."/>
            <person name="Dacks J.B."/>
            <person name="Durnford D.G."/>
            <person name="Fast N.M."/>
            <person name="Green B.R."/>
            <person name="Grisdale C."/>
            <person name="Hempe F."/>
            <person name="Henrissat B."/>
            <person name="Hoppner M.P."/>
            <person name="Ishida K.-I."/>
            <person name="Kim E."/>
            <person name="Koreny L."/>
            <person name="Kroth P.G."/>
            <person name="Liu Y."/>
            <person name="Malik S.-B."/>
            <person name="Maier U.G."/>
            <person name="McRose D."/>
            <person name="Mock T."/>
            <person name="Neilson J.A."/>
            <person name="Onodera N.T."/>
            <person name="Poole A.M."/>
            <person name="Pritham E.J."/>
            <person name="Richards T.A."/>
            <person name="Rocap G."/>
            <person name="Roy S.W."/>
            <person name="Sarai C."/>
            <person name="Schaack S."/>
            <person name="Shirato S."/>
            <person name="Slamovits C.H."/>
            <person name="Spencer D.F."/>
            <person name="Suzuki S."/>
            <person name="Worden A.Z."/>
            <person name="Zauner S."/>
            <person name="Barry K."/>
            <person name="Bell C."/>
            <person name="Bharti A.K."/>
            <person name="Crow J.A."/>
            <person name="Grimwood J."/>
            <person name="Kramer R."/>
            <person name="Lindquist E."/>
            <person name="Lucas S."/>
            <person name="Salamov A."/>
            <person name="McFadden G.I."/>
            <person name="Lane C.E."/>
            <person name="Keeling P.J."/>
            <person name="Gray M.W."/>
            <person name="Grigoriev I.V."/>
            <person name="Archibald J.M."/>
        </authorList>
    </citation>
    <scope>NUCLEOTIDE SEQUENCE</scope>
    <source>
        <strain evidence="3">CCMP2712</strain>
    </source>
</reference>
<dbReference type="RefSeq" id="XP_005828070.1">
    <property type="nucleotide sequence ID" value="XM_005828013.1"/>
</dbReference>
<keyword evidence="3" id="KW-1185">Reference proteome</keyword>
<reference evidence="2" key="3">
    <citation type="submission" date="2015-06" db="UniProtKB">
        <authorList>
            <consortium name="EnsemblProtists"/>
        </authorList>
    </citation>
    <scope>IDENTIFICATION</scope>
</reference>
<dbReference type="EnsemblProtists" id="EKX41090">
    <property type="protein sequence ID" value="EKX41090"/>
    <property type="gene ID" value="GUITHDRAFT_112823"/>
</dbReference>
<name>L1IZ30_GUITC</name>
<dbReference type="HOGENOM" id="CLU_2189006_0_0_1"/>
<dbReference type="PaxDb" id="55529-EKX41090"/>
<dbReference type="AlphaFoldDB" id="L1IZ30"/>
<protein>
    <submittedName>
        <fullName evidence="1 2">Uncharacterized protein</fullName>
    </submittedName>
</protein>
<gene>
    <name evidence="1" type="ORF">GUITHDRAFT_112823</name>
</gene>
<organism evidence="1">
    <name type="scientific">Guillardia theta (strain CCMP2712)</name>
    <name type="common">Cryptophyte</name>
    <dbReference type="NCBI Taxonomy" id="905079"/>
    <lineage>
        <taxon>Eukaryota</taxon>
        <taxon>Cryptophyceae</taxon>
        <taxon>Pyrenomonadales</taxon>
        <taxon>Geminigeraceae</taxon>
        <taxon>Guillardia</taxon>
    </lineage>
</organism>
<evidence type="ECO:0000313" key="3">
    <source>
        <dbReference type="Proteomes" id="UP000011087"/>
    </source>
</evidence>
<reference evidence="1 3" key="1">
    <citation type="journal article" date="2012" name="Nature">
        <title>Algal genomes reveal evolutionary mosaicism and the fate of nucleomorphs.</title>
        <authorList>
            <consortium name="DOE Joint Genome Institute"/>
            <person name="Curtis B.A."/>
            <person name="Tanifuji G."/>
            <person name="Burki F."/>
            <person name="Gruber A."/>
            <person name="Irimia M."/>
            <person name="Maruyama S."/>
            <person name="Arias M.C."/>
            <person name="Ball S.G."/>
            <person name="Gile G.H."/>
            <person name="Hirakawa Y."/>
            <person name="Hopkins J.F."/>
            <person name="Kuo A."/>
            <person name="Rensing S.A."/>
            <person name="Schmutz J."/>
            <person name="Symeonidi A."/>
            <person name="Elias M."/>
            <person name="Eveleigh R.J."/>
            <person name="Herman E.K."/>
            <person name="Klute M.J."/>
            <person name="Nakayama T."/>
            <person name="Obornik M."/>
            <person name="Reyes-Prieto A."/>
            <person name="Armbrust E.V."/>
            <person name="Aves S.J."/>
            <person name="Beiko R.G."/>
            <person name="Coutinho P."/>
            <person name="Dacks J.B."/>
            <person name="Durnford D.G."/>
            <person name="Fast N.M."/>
            <person name="Green B.R."/>
            <person name="Grisdale C.J."/>
            <person name="Hempel F."/>
            <person name="Henrissat B."/>
            <person name="Hoppner M.P."/>
            <person name="Ishida K."/>
            <person name="Kim E."/>
            <person name="Koreny L."/>
            <person name="Kroth P.G."/>
            <person name="Liu Y."/>
            <person name="Malik S.B."/>
            <person name="Maier U.G."/>
            <person name="McRose D."/>
            <person name="Mock T."/>
            <person name="Neilson J.A."/>
            <person name="Onodera N.T."/>
            <person name="Poole A.M."/>
            <person name="Pritham E.J."/>
            <person name="Richards T.A."/>
            <person name="Rocap G."/>
            <person name="Roy S.W."/>
            <person name="Sarai C."/>
            <person name="Schaack S."/>
            <person name="Shirato S."/>
            <person name="Slamovits C.H."/>
            <person name="Spencer D.F."/>
            <person name="Suzuki S."/>
            <person name="Worden A.Z."/>
            <person name="Zauner S."/>
            <person name="Barry K."/>
            <person name="Bell C."/>
            <person name="Bharti A.K."/>
            <person name="Crow J.A."/>
            <person name="Grimwood J."/>
            <person name="Kramer R."/>
            <person name="Lindquist E."/>
            <person name="Lucas S."/>
            <person name="Salamov A."/>
            <person name="McFadden G.I."/>
            <person name="Lane C.E."/>
            <person name="Keeling P.J."/>
            <person name="Gray M.W."/>
            <person name="Grigoriev I.V."/>
            <person name="Archibald J.M."/>
        </authorList>
    </citation>
    <scope>NUCLEOTIDE SEQUENCE</scope>
    <source>
        <strain evidence="1 3">CCMP2712</strain>
    </source>
</reference>
<accession>L1IZ30</accession>
<proteinExistence type="predicted"/>
<dbReference type="Proteomes" id="UP000011087">
    <property type="component" value="Unassembled WGS sequence"/>
</dbReference>
<evidence type="ECO:0000313" key="2">
    <source>
        <dbReference type="EnsemblProtists" id="EKX41090"/>
    </source>
</evidence>
<dbReference type="GeneID" id="17297744"/>
<dbReference type="KEGG" id="gtt:GUITHDRAFT_112823"/>